<evidence type="ECO:0000313" key="2">
    <source>
        <dbReference type="Proteomes" id="UP001158644"/>
    </source>
</evidence>
<organism evidence="1 2">
    <name type="scientific">Achromobacter mucicolens</name>
    <dbReference type="NCBI Taxonomy" id="1389922"/>
    <lineage>
        <taxon>Bacteria</taxon>
        <taxon>Pseudomonadati</taxon>
        <taxon>Pseudomonadota</taxon>
        <taxon>Betaproteobacteria</taxon>
        <taxon>Burkholderiales</taxon>
        <taxon>Alcaligenaceae</taxon>
        <taxon>Achromobacter</taxon>
    </lineage>
</organism>
<dbReference type="RefSeq" id="WP_279991629.1">
    <property type="nucleotide sequence ID" value="NZ_JAOBZK010000031.1"/>
</dbReference>
<proteinExistence type="predicted"/>
<dbReference type="EMBL" id="JAOBZK010000031">
    <property type="protein sequence ID" value="MDH1180387.1"/>
    <property type="molecule type" value="Genomic_DNA"/>
</dbReference>
<evidence type="ECO:0008006" key="3">
    <source>
        <dbReference type="Google" id="ProtNLM"/>
    </source>
</evidence>
<evidence type="ECO:0000313" key="1">
    <source>
        <dbReference type="EMBL" id="MDH1180387.1"/>
    </source>
</evidence>
<dbReference type="Proteomes" id="UP001158644">
    <property type="component" value="Unassembled WGS sequence"/>
</dbReference>
<reference evidence="1 2" key="1">
    <citation type="submission" date="2022-09" db="EMBL/GenBank/DDBJ databases">
        <title>Intensive care unit water sources are persistently colonized with multi-drug resistant bacteria and are the site of extensive horizontal gene transfer of antibiotic resistance genes.</title>
        <authorList>
            <person name="Diorio-Toth L."/>
        </authorList>
    </citation>
    <scope>NUCLEOTIDE SEQUENCE [LARGE SCALE GENOMIC DNA]</scope>
    <source>
        <strain evidence="1 2">GD03967</strain>
    </source>
</reference>
<protein>
    <recommendedName>
        <fullName evidence="3">Chromosome partition protein Smc</fullName>
    </recommendedName>
</protein>
<comment type="caution">
    <text evidence="1">The sequence shown here is derived from an EMBL/GenBank/DDBJ whole genome shotgun (WGS) entry which is preliminary data.</text>
</comment>
<gene>
    <name evidence="1" type="ORF">N5C72_20075</name>
</gene>
<sequence>MSSHVSLSESGGQAHVPVLAGTYMTQEDDYLAFQRDFEEHFKNLTDAMAKSQSVGSMASSVEKKSTLGMLWGSLNGDNNKEFAQMAGDLAASLTTTQVVLQVIMQLNHRKNGLLKDFHHALVSKIGSIVNDTQTLDTNQREATLVVLEQLRNHVESRIEQEELVQQNNKRLEHLGNQTAAFRADIDIFRHRLSQIDATTQALHRQDGESATLLEVLRSHTAEQAKALDTQAKHIEGSRQEIARLETLVTTQATQIDGLVAATNRATGMTERLLRHAIPFAALAVAAVALLKSAGSLGG</sequence>
<accession>A0ABD4YY16</accession>
<dbReference type="AlphaFoldDB" id="A0ABD4YY16"/>
<name>A0ABD4YY16_9BURK</name>